<gene>
    <name evidence="1" type="ORF">QWZ15_17845</name>
</gene>
<organism evidence="1 2">
    <name type="scientific">Cyclobacterium jeungdonense</name>
    <dbReference type="NCBI Taxonomy" id="708087"/>
    <lineage>
        <taxon>Bacteria</taxon>
        <taxon>Pseudomonadati</taxon>
        <taxon>Bacteroidota</taxon>
        <taxon>Cytophagia</taxon>
        <taxon>Cytophagales</taxon>
        <taxon>Cyclobacteriaceae</taxon>
        <taxon>Cyclobacterium</taxon>
    </lineage>
</organism>
<dbReference type="Proteomes" id="UP001236663">
    <property type="component" value="Unassembled WGS sequence"/>
</dbReference>
<name>A0ABT8CBZ6_9BACT</name>
<dbReference type="RefSeq" id="WP_163385427.1">
    <property type="nucleotide sequence ID" value="NZ_JAUFQS010000041.1"/>
</dbReference>
<evidence type="ECO:0000313" key="2">
    <source>
        <dbReference type="Proteomes" id="UP001236663"/>
    </source>
</evidence>
<sequence length="70" mass="7624">MSKETSMQFKTNIKCAACIAAVSPALNQLAPNQWEVDLKSPDRILTVNEKVDPESVKAALEKSGYKGESI</sequence>
<reference evidence="2" key="1">
    <citation type="journal article" date="2019" name="Int. J. Syst. Evol. Microbiol.">
        <title>The Global Catalogue of Microorganisms (GCM) 10K type strain sequencing project: providing services to taxonomists for standard genome sequencing and annotation.</title>
        <authorList>
            <consortium name="The Broad Institute Genomics Platform"/>
            <consortium name="The Broad Institute Genome Sequencing Center for Infectious Disease"/>
            <person name="Wu L."/>
            <person name="Ma J."/>
        </authorList>
    </citation>
    <scope>NUCLEOTIDE SEQUENCE [LARGE SCALE GENOMIC DNA]</scope>
    <source>
        <strain evidence="2">CECT 7706</strain>
    </source>
</reference>
<proteinExistence type="predicted"/>
<dbReference type="SUPFAM" id="SSF55008">
    <property type="entry name" value="HMA, heavy metal-associated domain"/>
    <property type="match status" value="1"/>
</dbReference>
<dbReference type="InterPro" id="IPR036163">
    <property type="entry name" value="HMA_dom_sf"/>
</dbReference>
<dbReference type="EMBL" id="JAUFQS010000041">
    <property type="protein sequence ID" value="MDN3689692.1"/>
    <property type="molecule type" value="Genomic_DNA"/>
</dbReference>
<dbReference type="Gene3D" id="3.30.70.100">
    <property type="match status" value="1"/>
</dbReference>
<keyword evidence="2" id="KW-1185">Reference proteome</keyword>
<accession>A0ABT8CBZ6</accession>
<evidence type="ECO:0000313" key="1">
    <source>
        <dbReference type="EMBL" id="MDN3689692.1"/>
    </source>
</evidence>
<comment type="caution">
    <text evidence="1">The sequence shown here is derived from an EMBL/GenBank/DDBJ whole genome shotgun (WGS) entry which is preliminary data.</text>
</comment>
<dbReference type="CDD" id="cd00371">
    <property type="entry name" value="HMA"/>
    <property type="match status" value="1"/>
</dbReference>
<dbReference type="InterPro" id="IPR006121">
    <property type="entry name" value="HMA_dom"/>
</dbReference>
<protein>
    <submittedName>
        <fullName evidence="1">Heavy metal-associated domain-containing protein</fullName>
    </submittedName>
</protein>